<reference evidence="1" key="1">
    <citation type="submission" date="2018-02" db="EMBL/GenBank/DDBJ databases">
        <title>Rhizophora mucronata_Transcriptome.</title>
        <authorList>
            <person name="Meera S.P."/>
            <person name="Sreeshan A."/>
            <person name="Augustine A."/>
        </authorList>
    </citation>
    <scope>NUCLEOTIDE SEQUENCE</scope>
    <source>
        <tissue evidence="1">Leaf</tissue>
    </source>
</reference>
<name>A0A2P2QTU1_RHIMU</name>
<sequence length="16" mass="1927">MTIMRHIMTNLLSNHD</sequence>
<evidence type="ECO:0000313" key="1">
    <source>
        <dbReference type="EMBL" id="MBX70440.1"/>
    </source>
</evidence>
<dbReference type="EMBL" id="GGEC01089956">
    <property type="protein sequence ID" value="MBX70440.1"/>
    <property type="molecule type" value="Transcribed_RNA"/>
</dbReference>
<accession>A0A2P2QTU1</accession>
<organism evidence="1">
    <name type="scientific">Rhizophora mucronata</name>
    <name type="common">Asiatic mangrove</name>
    <dbReference type="NCBI Taxonomy" id="61149"/>
    <lineage>
        <taxon>Eukaryota</taxon>
        <taxon>Viridiplantae</taxon>
        <taxon>Streptophyta</taxon>
        <taxon>Embryophyta</taxon>
        <taxon>Tracheophyta</taxon>
        <taxon>Spermatophyta</taxon>
        <taxon>Magnoliopsida</taxon>
        <taxon>eudicotyledons</taxon>
        <taxon>Gunneridae</taxon>
        <taxon>Pentapetalae</taxon>
        <taxon>rosids</taxon>
        <taxon>fabids</taxon>
        <taxon>Malpighiales</taxon>
        <taxon>Rhizophoraceae</taxon>
        <taxon>Rhizophora</taxon>
    </lineage>
</organism>
<protein>
    <submittedName>
        <fullName evidence="1">Uncharacterized protein</fullName>
    </submittedName>
</protein>
<dbReference type="AlphaFoldDB" id="A0A2P2QTU1"/>
<proteinExistence type="predicted"/>